<protein>
    <submittedName>
        <fullName evidence="2">Copper chaperone PCu(A)C</fullName>
    </submittedName>
</protein>
<dbReference type="EMBL" id="RBAL01000020">
    <property type="protein sequence ID" value="RKN38015.1"/>
    <property type="molecule type" value="Genomic_DNA"/>
</dbReference>
<keyword evidence="1" id="KW-0732">Signal</keyword>
<proteinExistence type="predicted"/>
<keyword evidence="3" id="KW-1185">Reference proteome</keyword>
<dbReference type="SUPFAM" id="SSF110087">
    <property type="entry name" value="DR1885-like metal-binding protein"/>
    <property type="match status" value="1"/>
</dbReference>
<reference evidence="2 3" key="1">
    <citation type="journal article" date="2014" name="Int. J. Syst. Evol. Microbiol.">
        <title>Streptomyces hoynatensis sp. nov., isolated from deep marine sediment.</title>
        <authorList>
            <person name="Veyisoglu A."/>
            <person name="Sahin N."/>
        </authorList>
    </citation>
    <scope>NUCLEOTIDE SEQUENCE [LARGE SCALE GENOMIC DNA]</scope>
    <source>
        <strain evidence="2 3">KCTC 29097</strain>
    </source>
</reference>
<name>A0A3A9YPT7_9ACTN</name>
<dbReference type="OrthoDB" id="9796962at2"/>
<dbReference type="InterPro" id="IPR036182">
    <property type="entry name" value="PCuAC_sf"/>
</dbReference>
<dbReference type="Pfam" id="PF04314">
    <property type="entry name" value="PCuAC"/>
    <property type="match status" value="1"/>
</dbReference>
<dbReference type="InterPro" id="IPR007410">
    <property type="entry name" value="LpqE-like"/>
</dbReference>
<accession>A0A3A9YPT7</accession>
<evidence type="ECO:0000313" key="3">
    <source>
        <dbReference type="Proteomes" id="UP000272474"/>
    </source>
</evidence>
<dbReference type="RefSeq" id="WP_120683902.1">
    <property type="nucleotide sequence ID" value="NZ_RBAL01000020.1"/>
</dbReference>
<dbReference type="AlphaFoldDB" id="A0A3A9YPT7"/>
<dbReference type="PANTHER" id="PTHR36302">
    <property type="entry name" value="BLR7088 PROTEIN"/>
    <property type="match status" value="1"/>
</dbReference>
<sequence length="154" mass="15467">MTRARAALGLAAALLLGPALAGCASDADAAGGGTPELTAEGAYIPRPPTAELAGGFLTIENTGDADDALTSVTSEAADSVEIHTTEGGTMHQADALLVPAGGELRLAHGGSHLMIMGLDSRPAEGDTVPIQLHFEKSPAISLEVPVRPATYTGE</sequence>
<feature type="chain" id="PRO_5038556569" evidence="1">
    <location>
        <begin position="22"/>
        <end position="154"/>
    </location>
</feature>
<feature type="signal peptide" evidence="1">
    <location>
        <begin position="1"/>
        <end position="21"/>
    </location>
</feature>
<evidence type="ECO:0000313" key="2">
    <source>
        <dbReference type="EMBL" id="RKN38015.1"/>
    </source>
</evidence>
<comment type="caution">
    <text evidence="2">The sequence shown here is derived from an EMBL/GenBank/DDBJ whole genome shotgun (WGS) entry which is preliminary data.</text>
</comment>
<organism evidence="2 3">
    <name type="scientific">Streptomyces hoynatensis</name>
    <dbReference type="NCBI Taxonomy" id="1141874"/>
    <lineage>
        <taxon>Bacteria</taxon>
        <taxon>Bacillati</taxon>
        <taxon>Actinomycetota</taxon>
        <taxon>Actinomycetes</taxon>
        <taxon>Kitasatosporales</taxon>
        <taxon>Streptomycetaceae</taxon>
        <taxon>Streptomyces</taxon>
    </lineage>
</organism>
<dbReference type="PROSITE" id="PS51257">
    <property type="entry name" value="PROKAR_LIPOPROTEIN"/>
    <property type="match status" value="1"/>
</dbReference>
<evidence type="ECO:0000256" key="1">
    <source>
        <dbReference type="SAM" id="SignalP"/>
    </source>
</evidence>
<dbReference type="Gene3D" id="2.60.40.1890">
    <property type="entry name" value="PCu(A)C copper chaperone"/>
    <property type="match status" value="1"/>
</dbReference>
<dbReference type="InterPro" id="IPR058248">
    <property type="entry name" value="Lxx211020-like"/>
</dbReference>
<gene>
    <name evidence="2" type="ORF">D7294_25855</name>
</gene>
<dbReference type="PANTHER" id="PTHR36302:SF1">
    <property type="entry name" value="COPPER CHAPERONE PCU(A)C"/>
    <property type="match status" value="1"/>
</dbReference>
<dbReference type="Proteomes" id="UP000272474">
    <property type="component" value="Unassembled WGS sequence"/>
</dbReference>